<dbReference type="Proteomes" id="UP000747399">
    <property type="component" value="Unassembled WGS sequence"/>
</dbReference>
<dbReference type="InterPro" id="IPR053202">
    <property type="entry name" value="EGF_Rcpt_Signaling_Reg"/>
</dbReference>
<evidence type="ECO:0000313" key="3">
    <source>
        <dbReference type="EMBL" id="GIL68335.1"/>
    </source>
</evidence>
<name>A0A8J4BS47_9CHLO</name>
<reference evidence="3" key="1">
    <citation type="journal article" date="2021" name="Proc. Natl. Acad. Sci. U.S.A.">
        <title>Three genomes in the algal genus Volvox reveal the fate of a haploid sex-determining region after a transition to homothallism.</title>
        <authorList>
            <person name="Yamamoto K."/>
            <person name="Hamaji T."/>
            <person name="Kawai-Toyooka H."/>
            <person name="Matsuzaki R."/>
            <person name="Takahashi F."/>
            <person name="Nishimura Y."/>
            <person name="Kawachi M."/>
            <person name="Noguchi H."/>
            <person name="Minakuchi Y."/>
            <person name="Umen J.G."/>
            <person name="Toyoda A."/>
            <person name="Nozaki H."/>
        </authorList>
    </citation>
    <scope>NUCLEOTIDE SEQUENCE</scope>
    <source>
        <strain evidence="3">NIES-3780</strain>
    </source>
</reference>
<dbReference type="GO" id="GO:0005794">
    <property type="term" value="C:Golgi apparatus"/>
    <property type="evidence" value="ECO:0007669"/>
    <property type="project" value="TreeGrafter"/>
</dbReference>
<dbReference type="GO" id="GO:0031902">
    <property type="term" value="C:late endosome membrane"/>
    <property type="evidence" value="ECO:0007669"/>
    <property type="project" value="TreeGrafter"/>
</dbReference>
<dbReference type="SUPFAM" id="SSF53335">
    <property type="entry name" value="S-adenosyl-L-methionine-dependent methyltransferases"/>
    <property type="match status" value="1"/>
</dbReference>
<evidence type="ECO:0000259" key="2">
    <source>
        <dbReference type="Pfam" id="PF05050"/>
    </source>
</evidence>
<keyword evidence="4" id="KW-1185">Reference proteome</keyword>
<keyword evidence="1" id="KW-1133">Transmembrane helix</keyword>
<dbReference type="GO" id="GO:0016197">
    <property type="term" value="P:endosomal transport"/>
    <property type="evidence" value="ECO:0007669"/>
    <property type="project" value="TreeGrafter"/>
</dbReference>
<dbReference type="Gene3D" id="3.40.50.150">
    <property type="entry name" value="Vaccinia Virus protein VP39"/>
    <property type="match status" value="1"/>
</dbReference>
<dbReference type="InterPro" id="IPR006342">
    <property type="entry name" value="FkbM_mtfrase"/>
</dbReference>
<organism evidence="3 4">
    <name type="scientific">Volvox africanus</name>
    <dbReference type="NCBI Taxonomy" id="51714"/>
    <lineage>
        <taxon>Eukaryota</taxon>
        <taxon>Viridiplantae</taxon>
        <taxon>Chlorophyta</taxon>
        <taxon>core chlorophytes</taxon>
        <taxon>Chlorophyceae</taxon>
        <taxon>CS clade</taxon>
        <taxon>Chlamydomonadales</taxon>
        <taxon>Volvocaceae</taxon>
        <taxon>Volvox</taxon>
    </lineage>
</organism>
<protein>
    <recommendedName>
        <fullName evidence="2">Methyltransferase FkbM domain-containing protein</fullName>
    </recommendedName>
</protein>
<feature type="transmembrane region" description="Helical" evidence="1">
    <location>
        <begin position="12"/>
        <end position="31"/>
    </location>
</feature>
<feature type="domain" description="Methyltransferase FkbM" evidence="2">
    <location>
        <begin position="95"/>
        <end position="260"/>
    </location>
</feature>
<dbReference type="GO" id="GO:0005886">
    <property type="term" value="C:plasma membrane"/>
    <property type="evidence" value="ECO:0007669"/>
    <property type="project" value="TreeGrafter"/>
</dbReference>
<evidence type="ECO:0000313" key="4">
    <source>
        <dbReference type="Proteomes" id="UP000747399"/>
    </source>
</evidence>
<evidence type="ECO:0000256" key="1">
    <source>
        <dbReference type="SAM" id="Phobius"/>
    </source>
</evidence>
<dbReference type="InterPro" id="IPR029063">
    <property type="entry name" value="SAM-dependent_MTases_sf"/>
</dbReference>
<sequence>MTATLPIFRRAAASATTFIILAYVMISHIFLVPRCNAVRIHFPLWRVLRTAPAKTVNASIPIEELKPFSRSQSGEDLHLFQKYFCGVQNGTFLELGALNGEHLSNTYMFEFKLGWRGVLIEGNPNSYESLWKKRPNAITIHSAVCSEYQIVHYVIKYSEVGGILEFMSDSFKALWHKNWKSYTEEEAPSVPCYPFSALIGLAGIRHVDAMFLDVEGSELSVLQSVPLGDFSVNVMVIEAIGREPEKEARVRAFMTNAGYKHIESWGRSDWFVRNGWQPLPCPH</sequence>
<dbReference type="AlphaFoldDB" id="A0A8J4BS47"/>
<dbReference type="Pfam" id="PF05050">
    <property type="entry name" value="Methyltransf_21"/>
    <property type="match status" value="1"/>
</dbReference>
<accession>A0A8J4BS47</accession>
<proteinExistence type="predicted"/>
<dbReference type="GO" id="GO:0005789">
    <property type="term" value="C:endoplasmic reticulum membrane"/>
    <property type="evidence" value="ECO:0007669"/>
    <property type="project" value="TreeGrafter"/>
</dbReference>
<keyword evidence="1" id="KW-0812">Transmembrane</keyword>
<keyword evidence="1" id="KW-0472">Membrane</keyword>
<dbReference type="GO" id="GO:0006888">
    <property type="term" value="P:endoplasmic reticulum to Golgi vesicle-mediated transport"/>
    <property type="evidence" value="ECO:0007669"/>
    <property type="project" value="TreeGrafter"/>
</dbReference>
<dbReference type="PANTHER" id="PTHR34009:SF3">
    <property type="entry name" value="METHYLTRANSFERASE FKBM DOMAIN-CONTAINING PROTEIN"/>
    <property type="match status" value="1"/>
</dbReference>
<dbReference type="EMBL" id="BNCO01000114">
    <property type="protein sequence ID" value="GIL68335.1"/>
    <property type="molecule type" value="Genomic_DNA"/>
</dbReference>
<dbReference type="PANTHER" id="PTHR34009">
    <property type="entry name" value="PROTEIN STAR"/>
    <property type="match status" value="1"/>
</dbReference>
<comment type="caution">
    <text evidence="3">The sequence shown here is derived from an EMBL/GenBank/DDBJ whole genome shotgun (WGS) entry which is preliminary data.</text>
</comment>
<gene>
    <name evidence="3" type="ORF">Vafri_21539</name>
</gene>